<evidence type="ECO:0008006" key="4">
    <source>
        <dbReference type="Google" id="ProtNLM"/>
    </source>
</evidence>
<sequence length="217" mass="25164">MKNIILIILVFVCCSSFSQSFEGTITYKTKLLNPNPEMILQETWDAQMKSSLGDKGYMLQKYFYKKENYISEITAGGEEGYQLYNPKDKLLYAWQKGSGQAVTINSTVYPDEIIEVEHLKEKETVLNIECNIVVIKSKAGTMKLWYNKKYLKMDASFYQGHIYGHWERILEEIECLPLKVEQRGYMSHAVQTALSFEEQEVDDSKFKLPTFTNIISN</sequence>
<gene>
    <name evidence="2" type="ORF">RE431_13580</name>
</gene>
<evidence type="ECO:0000256" key="1">
    <source>
        <dbReference type="SAM" id="SignalP"/>
    </source>
</evidence>
<reference evidence="3" key="1">
    <citation type="submission" date="2023-07" db="EMBL/GenBank/DDBJ databases">
        <title>Christiangramia sp. SM2212., a novel bacterium of the family Flavobacteriaceae isolated from the sea sediment.</title>
        <authorList>
            <person name="Wang J."/>
            <person name="Zhang X."/>
        </authorList>
    </citation>
    <scope>NUCLEOTIDE SEQUENCE [LARGE SCALE GENOMIC DNA]</scope>
    <source>
        <strain evidence="3">SM2212</strain>
    </source>
</reference>
<feature type="chain" id="PRO_5046431943" description="DUF4412 domain-containing protein" evidence="1">
    <location>
        <begin position="21"/>
        <end position="217"/>
    </location>
</feature>
<protein>
    <recommendedName>
        <fullName evidence="4">DUF4412 domain-containing protein</fullName>
    </recommendedName>
</protein>
<proteinExistence type="predicted"/>
<name>A0ABU1EU24_9FLAO</name>
<evidence type="ECO:0000313" key="2">
    <source>
        <dbReference type="EMBL" id="MDR5591673.1"/>
    </source>
</evidence>
<feature type="signal peptide" evidence="1">
    <location>
        <begin position="1"/>
        <end position="20"/>
    </location>
</feature>
<dbReference type="EMBL" id="JAVJIU010000004">
    <property type="protein sequence ID" value="MDR5591673.1"/>
    <property type="molecule type" value="Genomic_DNA"/>
</dbReference>
<dbReference type="RefSeq" id="WP_309562529.1">
    <property type="nucleotide sequence ID" value="NZ_JAVJIU010000004.1"/>
</dbReference>
<comment type="caution">
    <text evidence="2">The sequence shown here is derived from an EMBL/GenBank/DDBJ whole genome shotgun (WGS) entry which is preliminary data.</text>
</comment>
<evidence type="ECO:0000313" key="3">
    <source>
        <dbReference type="Proteomes" id="UP001257234"/>
    </source>
</evidence>
<keyword evidence="1" id="KW-0732">Signal</keyword>
<dbReference type="Proteomes" id="UP001257234">
    <property type="component" value="Unassembled WGS sequence"/>
</dbReference>
<organism evidence="2 3">
    <name type="scientific">Christiangramia sediminicola</name>
    <dbReference type="NCBI Taxonomy" id="3073267"/>
    <lineage>
        <taxon>Bacteria</taxon>
        <taxon>Pseudomonadati</taxon>
        <taxon>Bacteroidota</taxon>
        <taxon>Flavobacteriia</taxon>
        <taxon>Flavobacteriales</taxon>
        <taxon>Flavobacteriaceae</taxon>
        <taxon>Christiangramia</taxon>
    </lineage>
</organism>
<keyword evidence="3" id="KW-1185">Reference proteome</keyword>
<accession>A0ABU1EU24</accession>